<feature type="transmembrane region" description="Helical" evidence="7">
    <location>
        <begin position="74"/>
        <end position="92"/>
    </location>
</feature>
<proteinExistence type="inferred from homology"/>
<accession>A0A972JL99</accession>
<feature type="transmembrane region" description="Helical" evidence="7">
    <location>
        <begin position="283"/>
        <end position="305"/>
    </location>
</feature>
<name>A0A972JL99_9GAMM</name>
<dbReference type="InterPro" id="IPR003370">
    <property type="entry name" value="Chromate_transpt"/>
</dbReference>
<feature type="transmembrane region" description="Helical" evidence="7">
    <location>
        <begin position="192"/>
        <end position="209"/>
    </location>
</feature>
<reference evidence="8" key="1">
    <citation type="submission" date="2020-04" db="EMBL/GenBank/DDBJ databases">
        <title>Description of Shewanella salipaludis sp. nov., isolated from a salt marsh.</title>
        <authorList>
            <person name="Park S."/>
            <person name="Yoon J.-H."/>
        </authorList>
    </citation>
    <scope>NUCLEOTIDE SEQUENCE</scope>
    <source>
        <strain evidence="8">SHSM-M6</strain>
    </source>
</reference>
<dbReference type="RefSeq" id="WP_169564689.1">
    <property type="nucleotide sequence ID" value="NZ_JAAXYH010000008.1"/>
</dbReference>
<keyword evidence="6 7" id="KW-0472">Membrane</keyword>
<evidence type="ECO:0000256" key="1">
    <source>
        <dbReference type="ARBA" id="ARBA00004651"/>
    </source>
</evidence>
<evidence type="ECO:0000256" key="2">
    <source>
        <dbReference type="ARBA" id="ARBA00005262"/>
    </source>
</evidence>
<evidence type="ECO:0000256" key="4">
    <source>
        <dbReference type="ARBA" id="ARBA00022692"/>
    </source>
</evidence>
<keyword evidence="4 7" id="KW-0812">Transmembrane</keyword>
<dbReference type="GO" id="GO:0005886">
    <property type="term" value="C:plasma membrane"/>
    <property type="evidence" value="ECO:0007669"/>
    <property type="project" value="UniProtKB-SubCell"/>
</dbReference>
<keyword evidence="5 7" id="KW-1133">Transmembrane helix</keyword>
<evidence type="ECO:0000256" key="7">
    <source>
        <dbReference type="SAM" id="Phobius"/>
    </source>
</evidence>
<feature type="transmembrane region" description="Helical" evidence="7">
    <location>
        <begin position="221"/>
        <end position="239"/>
    </location>
</feature>
<feature type="transmembrane region" description="Helical" evidence="7">
    <location>
        <begin position="368"/>
        <end position="386"/>
    </location>
</feature>
<comment type="caution">
    <text evidence="8">The sequence shown here is derived from an EMBL/GenBank/DDBJ whole genome shotgun (WGS) entry which is preliminary data.</text>
</comment>
<evidence type="ECO:0000256" key="5">
    <source>
        <dbReference type="ARBA" id="ARBA00022989"/>
    </source>
</evidence>
<gene>
    <name evidence="8" type="primary">chrA</name>
    <name evidence="8" type="ORF">HC757_12415</name>
</gene>
<dbReference type="EMBL" id="JAAXYH010000008">
    <property type="protein sequence ID" value="NMH65964.1"/>
    <property type="molecule type" value="Genomic_DNA"/>
</dbReference>
<dbReference type="Pfam" id="PF02417">
    <property type="entry name" value="Chromate_transp"/>
    <property type="match status" value="2"/>
</dbReference>
<evidence type="ECO:0000313" key="9">
    <source>
        <dbReference type="Proteomes" id="UP000737113"/>
    </source>
</evidence>
<comment type="subcellular location">
    <subcellularLocation>
        <location evidence="1">Cell membrane</location>
        <topology evidence="1">Multi-pass membrane protein</topology>
    </subcellularLocation>
</comment>
<keyword evidence="3" id="KW-1003">Cell membrane</keyword>
<dbReference type="Proteomes" id="UP000737113">
    <property type="component" value="Unassembled WGS sequence"/>
</dbReference>
<evidence type="ECO:0000256" key="6">
    <source>
        <dbReference type="ARBA" id="ARBA00023136"/>
    </source>
</evidence>
<organism evidence="8 9">
    <name type="scientific">Shewanella salipaludis</name>
    <dbReference type="NCBI Taxonomy" id="2723052"/>
    <lineage>
        <taxon>Bacteria</taxon>
        <taxon>Pseudomonadati</taxon>
        <taxon>Pseudomonadota</taxon>
        <taxon>Gammaproteobacteria</taxon>
        <taxon>Alteromonadales</taxon>
        <taxon>Shewanellaceae</taxon>
        <taxon>Shewanella</taxon>
    </lineage>
</organism>
<sequence length="387" mass="40860">MWQIFLRFLSLGLVSFGGPAAHIGYFRQTFVKELGWLDDKRFAGLVALSQFMPGPGSSQLGFAIGYYRGGLNGALAAFAGFTLPSFILLYLLAVTSAQWLDNGYFNGVIHGLKLLAVVVVFDAVLGMFGQFCRRKLTQGLMLASAVTMLLLPAMGAQLLLLCLGAIAGAVWLNGQQAGEAATSAPAIRLNPVWLGLFGALLLASFYWLSQGSGLTLVFAQFYQVGSLVFGGGHVVLPLLETHVAQAMSGDRFLTGYALAQAVPGPMFTLATFLGAELWLEQPLLGALVATGAIFLPGFLLMLVGLDSWHFIAARPRIAAAIAGVNACVVGLLLAALYRPVFSNGVVSPQDMALVLVGFGCLKLFRPHIVLLVAGFACAGVVTGVWLG</sequence>
<dbReference type="InterPro" id="IPR014047">
    <property type="entry name" value="Chr_Tranpt_l_chain"/>
</dbReference>
<feature type="transmembrane region" description="Helical" evidence="7">
    <location>
        <begin position="317"/>
        <end position="337"/>
    </location>
</feature>
<comment type="similarity">
    <text evidence="2">Belongs to the chromate ion transporter (CHR) (TC 2.A.51) family.</text>
</comment>
<evidence type="ECO:0000313" key="8">
    <source>
        <dbReference type="EMBL" id="NMH65964.1"/>
    </source>
</evidence>
<dbReference type="PANTHER" id="PTHR33567:SF3">
    <property type="entry name" value="CHROMATE ION TRANSPORTER (EUROFUNG)"/>
    <property type="match status" value="1"/>
</dbReference>
<dbReference type="PIRSF" id="PIRSF004810">
    <property type="entry name" value="ChrA"/>
    <property type="match status" value="1"/>
</dbReference>
<protein>
    <submittedName>
        <fullName evidence="8">Chromate efflux transporter</fullName>
    </submittedName>
</protein>
<feature type="transmembrane region" description="Helical" evidence="7">
    <location>
        <begin position="140"/>
        <end position="172"/>
    </location>
</feature>
<dbReference type="PANTHER" id="PTHR33567">
    <property type="entry name" value="CHROMATE ION TRANSPORTER (EUROFUNG)"/>
    <property type="match status" value="1"/>
</dbReference>
<dbReference type="AlphaFoldDB" id="A0A972JL99"/>
<dbReference type="NCBIfam" id="TIGR00937">
    <property type="entry name" value="2A51"/>
    <property type="match status" value="1"/>
</dbReference>
<evidence type="ECO:0000256" key="3">
    <source>
        <dbReference type="ARBA" id="ARBA00022475"/>
    </source>
</evidence>
<feature type="transmembrane region" description="Helical" evidence="7">
    <location>
        <begin position="104"/>
        <end position="128"/>
    </location>
</feature>
<dbReference type="GO" id="GO:0015109">
    <property type="term" value="F:chromate transmembrane transporter activity"/>
    <property type="evidence" value="ECO:0007669"/>
    <property type="project" value="InterPro"/>
</dbReference>
<keyword evidence="9" id="KW-1185">Reference proteome</keyword>